<evidence type="ECO:0000256" key="3">
    <source>
        <dbReference type="ARBA" id="ARBA00022777"/>
    </source>
</evidence>
<dbReference type="PATRIC" id="fig|271065.3.peg.2169"/>
<dbReference type="GO" id="GO:0004674">
    <property type="term" value="F:protein serine/threonine kinase activity"/>
    <property type="evidence" value="ECO:0007669"/>
    <property type="project" value="UniProtKB-KW"/>
</dbReference>
<evidence type="ECO:0000256" key="2">
    <source>
        <dbReference type="ARBA" id="ARBA00022741"/>
    </source>
</evidence>
<dbReference type="SMART" id="SM00220">
    <property type="entry name" value="S_TKc"/>
    <property type="match status" value="1"/>
</dbReference>
<sequence length="490" mass="55187">MTMTPDNDYKNALPLGFQLQEYRIDAVLGAGGFGITYLAQDLHLNKPVVIKEYLPTDLAVREASVTVAPKSTRDQDAYQWGLERFMAEAQTLAQFKHPNIVQVFRYFTAHSTAYIVMDYEQGESLSAYLDRLQRPLNEAEALSIFLPVLDGVRAVHQADFLHRDIKPDNIFLRTNSTPILIDFGAARMALGERSRSLSVVVSAGFAPFEQYSSQGRQGPWTDIYALGATLYRAITGNAPPEATERSMALTEDEPDPYQPLSGRLESQSYSPAFLAAIDRALEFRGKNRPQTVREFQYLLQGKIHQTPKKQPEAERLATEKSKQGIIKPKAKQEELIAGRYRDNGDGTVTDMTTGLQWMRCSLGQVWQNQGCMGKAKKYKYDEAIEAARQTVFAGYRDWRVPTIDELKTLIYCSTDSPKTWNDTGNVCEGKHQKPTIHPDAFPNTTSWVFWSSSPYAYHSNGAWLVHFCNGSVGFNLKTLNYHVRLVRGGQ</sequence>
<dbReference type="Pfam" id="PF07603">
    <property type="entry name" value="Lcl_C"/>
    <property type="match status" value="1"/>
</dbReference>
<dbReference type="STRING" id="1091494.MEALZ_2112"/>
<keyword evidence="3 8" id="KW-0418">Kinase</keyword>
<reference evidence="9" key="1">
    <citation type="journal article" date="2012" name="J. Bacteriol.">
        <title>Genome sequence of the haloalkaliphilic methanotrophic bacterium Methylomicrobium alcaliphilum 20Z.</title>
        <authorList>
            <person name="Vuilleumier S."/>
            <person name="Khmelenina V.N."/>
            <person name="Bringel F."/>
            <person name="Reshetnikov A.S."/>
            <person name="Lajus A."/>
            <person name="Mangenot S."/>
            <person name="Rouy Z."/>
            <person name="Op den Camp H.J."/>
            <person name="Jetten M.S."/>
            <person name="Dispirito A.A."/>
            <person name="Dunfield P."/>
            <person name="Klotz M.G."/>
            <person name="Semrau J.D."/>
            <person name="Stein L.Y."/>
            <person name="Barbe V."/>
            <person name="Medigue C."/>
            <person name="Trotsenko Y.A."/>
            <person name="Kalyuzhnaya M.G."/>
        </authorList>
    </citation>
    <scope>NUCLEOTIDE SEQUENCE [LARGE SCALE GENOMIC DNA]</scope>
    <source>
        <strain evidence="9">DSM 19304 / NCIMB 14124 / VKM B-2133 / 20Z</strain>
    </source>
</reference>
<evidence type="ECO:0000256" key="1">
    <source>
        <dbReference type="ARBA" id="ARBA00022679"/>
    </source>
</evidence>
<feature type="region of interest" description="Disordered" evidence="6">
    <location>
        <begin position="241"/>
        <end position="264"/>
    </location>
</feature>
<gene>
    <name evidence="8" type="ordered locus">MEALZ_2112</name>
</gene>
<name>G4T482_META2</name>
<accession>G4T482</accession>
<dbReference type="PROSITE" id="PS00108">
    <property type="entry name" value="PROTEIN_KINASE_ST"/>
    <property type="match status" value="1"/>
</dbReference>
<dbReference type="InterPro" id="IPR011460">
    <property type="entry name" value="Lcl_C"/>
</dbReference>
<dbReference type="InterPro" id="IPR008271">
    <property type="entry name" value="Ser/Thr_kinase_AS"/>
</dbReference>
<organism evidence="8 9">
    <name type="scientific">Methylotuvimicrobium alcaliphilum (strain DSM 19304 / NCIMB 14124 / VKM B-2133 / 20Z)</name>
    <name type="common">Methylomicrobium alcaliphilum</name>
    <dbReference type="NCBI Taxonomy" id="1091494"/>
    <lineage>
        <taxon>Bacteria</taxon>
        <taxon>Pseudomonadati</taxon>
        <taxon>Pseudomonadota</taxon>
        <taxon>Gammaproteobacteria</taxon>
        <taxon>Methylococcales</taxon>
        <taxon>Methylococcaceae</taxon>
        <taxon>Methylotuvimicrobium</taxon>
    </lineage>
</organism>
<evidence type="ECO:0000313" key="9">
    <source>
        <dbReference type="Proteomes" id="UP000008315"/>
    </source>
</evidence>
<protein>
    <submittedName>
        <fullName evidence="8">Serine/threonine protein kinase (Modular protein)</fullName>
    </submittedName>
</protein>
<keyword evidence="2 5" id="KW-0547">Nucleotide-binding</keyword>
<keyword evidence="9" id="KW-1185">Reference proteome</keyword>
<dbReference type="Proteomes" id="UP000008315">
    <property type="component" value="Chromosome"/>
</dbReference>
<dbReference type="PROSITE" id="PS00107">
    <property type="entry name" value="PROTEIN_KINASE_ATP"/>
    <property type="match status" value="1"/>
</dbReference>
<feature type="domain" description="Protein kinase" evidence="7">
    <location>
        <begin position="22"/>
        <end position="326"/>
    </location>
</feature>
<feature type="binding site" evidence="5">
    <location>
        <position position="51"/>
    </location>
    <ligand>
        <name>ATP</name>
        <dbReference type="ChEBI" id="CHEBI:30616"/>
    </ligand>
</feature>
<dbReference type="EMBL" id="FO082060">
    <property type="protein sequence ID" value="CCE23798.1"/>
    <property type="molecule type" value="Genomic_DNA"/>
</dbReference>
<keyword evidence="4 5" id="KW-0067">ATP-binding</keyword>
<evidence type="ECO:0000256" key="6">
    <source>
        <dbReference type="SAM" id="MobiDB-lite"/>
    </source>
</evidence>
<dbReference type="Gene3D" id="3.30.200.20">
    <property type="entry name" value="Phosphorylase Kinase, domain 1"/>
    <property type="match status" value="1"/>
</dbReference>
<dbReference type="HOGENOM" id="CLU_556435_0_0_6"/>
<keyword evidence="8" id="KW-0723">Serine/threonine-protein kinase</keyword>
<dbReference type="PROSITE" id="PS50011">
    <property type="entry name" value="PROTEIN_KINASE_DOM"/>
    <property type="match status" value="1"/>
</dbReference>
<dbReference type="Pfam" id="PF00069">
    <property type="entry name" value="Pkinase"/>
    <property type="match status" value="1"/>
</dbReference>
<dbReference type="AlphaFoldDB" id="G4T482"/>
<dbReference type="SUPFAM" id="SSF56112">
    <property type="entry name" value="Protein kinase-like (PK-like)"/>
    <property type="match status" value="1"/>
</dbReference>
<proteinExistence type="predicted"/>
<dbReference type="GO" id="GO:0005524">
    <property type="term" value="F:ATP binding"/>
    <property type="evidence" value="ECO:0007669"/>
    <property type="project" value="UniProtKB-UniRule"/>
</dbReference>
<evidence type="ECO:0000313" key="8">
    <source>
        <dbReference type="EMBL" id="CCE23798.1"/>
    </source>
</evidence>
<evidence type="ECO:0000259" key="7">
    <source>
        <dbReference type="PROSITE" id="PS50011"/>
    </source>
</evidence>
<feature type="compositionally biased region" description="Basic and acidic residues" evidence="6">
    <location>
        <begin position="309"/>
        <end position="322"/>
    </location>
</feature>
<dbReference type="KEGG" id="mah:MEALZ_2112"/>
<evidence type="ECO:0000256" key="4">
    <source>
        <dbReference type="ARBA" id="ARBA00022840"/>
    </source>
</evidence>
<dbReference type="CDD" id="cd14014">
    <property type="entry name" value="STKc_PknB_like"/>
    <property type="match status" value="1"/>
</dbReference>
<dbReference type="InterPro" id="IPR017441">
    <property type="entry name" value="Protein_kinase_ATP_BS"/>
</dbReference>
<keyword evidence="1" id="KW-0808">Transferase</keyword>
<dbReference type="PANTHER" id="PTHR43289">
    <property type="entry name" value="MITOGEN-ACTIVATED PROTEIN KINASE KINASE KINASE 20-RELATED"/>
    <property type="match status" value="1"/>
</dbReference>
<dbReference type="RefSeq" id="WP_014148588.1">
    <property type="nucleotide sequence ID" value="NC_016112.1"/>
</dbReference>
<dbReference type="InterPro" id="IPR011009">
    <property type="entry name" value="Kinase-like_dom_sf"/>
</dbReference>
<dbReference type="Gene3D" id="1.10.510.10">
    <property type="entry name" value="Transferase(Phosphotransferase) domain 1"/>
    <property type="match status" value="1"/>
</dbReference>
<dbReference type="PANTHER" id="PTHR43289:SF34">
    <property type="entry name" value="SERINE_THREONINE-PROTEIN KINASE YBDM-RELATED"/>
    <property type="match status" value="1"/>
</dbReference>
<evidence type="ECO:0000256" key="5">
    <source>
        <dbReference type="PROSITE-ProRule" id="PRU10141"/>
    </source>
</evidence>
<dbReference type="InterPro" id="IPR000719">
    <property type="entry name" value="Prot_kinase_dom"/>
</dbReference>
<feature type="region of interest" description="Disordered" evidence="6">
    <location>
        <begin position="304"/>
        <end position="323"/>
    </location>
</feature>